<keyword evidence="2" id="KW-1185">Reference proteome</keyword>
<evidence type="ECO:0000313" key="1">
    <source>
        <dbReference type="EMBL" id="KAK8719934.1"/>
    </source>
</evidence>
<protein>
    <submittedName>
        <fullName evidence="1">Uncharacterized protein</fullName>
    </submittedName>
</protein>
<evidence type="ECO:0000313" key="2">
    <source>
        <dbReference type="Proteomes" id="UP001445076"/>
    </source>
</evidence>
<dbReference type="EMBL" id="JARKIK010001068">
    <property type="protein sequence ID" value="KAK8719934.1"/>
    <property type="molecule type" value="Genomic_DNA"/>
</dbReference>
<sequence length="175" mass="19590">MHFSSAGRGKPDIQKLWKKLTALDEAPLKPQQWLYILNKHLIPGIIHIMVLGGVCQNTLGTSDKVIRQMVRKDTSVGVFYAPAAAGGLGCICLSTKVPILQRNRLDAFHNSEDRIIRNLALHPNTLKALRFVGRSRVKNVVVTTRRQELKEWTNVLVDLLDGAGLKEHHLVPQVH</sequence>
<reference evidence="1 2" key="1">
    <citation type="journal article" date="2024" name="BMC Genomics">
        <title>Genome assembly of redclaw crayfish (Cherax quadricarinatus) provides insights into its immune adaptation and hypoxia tolerance.</title>
        <authorList>
            <person name="Liu Z."/>
            <person name="Zheng J."/>
            <person name="Li H."/>
            <person name="Fang K."/>
            <person name="Wang S."/>
            <person name="He J."/>
            <person name="Zhou D."/>
            <person name="Weng S."/>
            <person name="Chi M."/>
            <person name="Gu Z."/>
            <person name="He J."/>
            <person name="Li F."/>
            <person name="Wang M."/>
        </authorList>
    </citation>
    <scope>NUCLEOTIDE SEQUENCE [LARGE SCALE GENOMIC DNA]</scope>
    <source>
        <strain evidence="1">ZL_2023a</strain>
    </source>
</reference>
<dbReference type="AlphaFoldDB" id="A0AAW0VS88"/>
<gene>
    <name evidence="1" type="ORF">OTU49_013680</name>
</gene>
<dbReference type="Proteomes" id="UP001445076">
    <property type="component" value="Unassembled WGS sequence"/>
</dbReference>
<proteinExistence type="predicted"/>
<accession>A0AAW0VS88</accession>
<comment type="caution">
    <text evidence="1">The sequence shown here is derived from an EMBL/GenBank/DDBJ whole genome shotgun (WGS) entry which is preliminary data.</text>
</comment>
<name>A0AAW0VS88_CHEQU</name>
<organism evidence="1 2">
    <name type="scientific">Cherax quadricarinatus</name>
    <name type="common">Australian red claw crayfish</name>
    <dbReference type="NCBI Taxonomy" id="27406"/>
    <lineage>
        <taxon>Eukaryota</taxon>
        <taxon>Metazoa</taxon>
        <taxon>Ecdysozoa</taxon>
        <taxon>Arthropoda</taxon>
        <taxon>Crustacea</taxon>
        <taxon>Multicrustacea</taxon>
        <taxon>Malacostraca</taxon>
        <taxon>Eumalacostraca</taxon>
        <taxon>Eucarida</taxon>
        <taxon>Decapoda</taxon>
        <taxon>Pleocyemata</taxon>
        <taxon>Astacidea</taxon>
        <taxon>Parastacoidea</taxon>
        <taxon>Parastacidae</taxon>
        <taxon>Cherax</taxon>
    </lineage>
</organism>